<sequence length="77" mass="7825">MAAPENKKGVRQCPKTLQDAFILSGLPAAVGEPPGNGCQDLLSKGCARFQGGFRGGCAALTCPTQEDMVKSGGFAPA</sequence>
<organism evidence="1 2">
    <name type="scientific">Cronobacter sakazakii</name>
    <name type="common">Enterobacter sakazakii</name>
    <dbReference type="NCBI Taxonomy" id="28141"/>
    <lineage>
        <taxon>Bacteria</taxon>
        <taxon>Pseudomonadati</taxon>
        <taxon>Pseudomonadota</taxon>
        <taxon>Gammaproteobacteria</taxon>
        <taxon>Enterobacterales</taxon>
        <taxon>Enterobacteriaceae</taxon>
        <taxon>Cronobacter</taxon>
    </lineage>
</organism>
<protein>
    <submittedName>
        <fullName evidence="1">Uncharacterized protein</fullName>
    </submittedName>
</protein>
<name>A0AAN5X878_CROSK</name>
<dbReference type="AlphaFoldDB" id="A0AAN5X878"/>
<comment type="caution">
    <text evidence="1">The sequence shown here is derived from an EMBL/GenBank/DDBJ whole genome shotgun (WGS) entry which is preliminary data.</text>
</comment>
<proteinExistence type="predicted"/>
<evidence type="ECO:0000313" key="1">
    <source>
        <dbReference type="EMBL" id="KAB0879770.1"/>
    </source>
</evidence>
<dbReference type="RefSeq" id="WP_104678367.1">
    <property type="nucleotide sequence ID" value="NZ_JAVSDN010000002.1"/>
</dbReference>
<evidence type="ECO:0000313" key="2">
    <source>
        <dbReference type="Proteomes" id="UP000439917"/>
    </source>
</evidence>
<dbReference type="Proteomes" id="UP000439917">
    <property type="component" value="Unassembled WGS sequence"/>
</dbReference>
<gene>
    <name evidence="1" type="ORF">FZI38_07000</name>
</gene>
<accession>A0AAN5X878</accession>
<dbReference type="EMBL" id="WAGF01000007">
    <property type="protein sequence ID" value="KAB0879770.1"/>
    <property type="molecule type" value="Genomic_DNA"/>
</dbReference>
<reference evidence="1 2" key="1">
    <citation type="submission" date="2019-09" db="EMBL/GenBank/DDBJ databases">
        <title>Prevalence, distribution, and phylogeny of type two toxin-antitoxin genes possessed by Cronobacter species where C. sakazakii homologs follow sequence type lineages.</title>
        <authorList>
            <person name="Finkelstein S."/>
            <person name="Negrete F."/>
            <person name="Jang H."/>
            <person name="Gopinath G.R."/>
            <person name="Tall B.D."/>
        </authorList>
    </citation>
    <scope>NUCLEOTIDE SEQUENCE [LARGE SCALE GENOMIC DNA]</scope>
    <source>
        <strain evidence="1 2">MOD1_Comp4</strain>
    </source>
</reference>